<sequence length="62" mass="6751">LDTVDQLGCSTDTSVATPHTVLFCYMNTATSPGRPTPPVHSCQPHRMVDLVTRTPEQLSHSD</sequence>
<name>A0AAD8B306_BIOPF</name>
<protein>
    <submittedName>
        <fullName evidence="1">Uncharacterized protein</fullName>
    </submittedName>
</protein>
<reference evidence="1" key="1">
    <citation type="journal article" date="2023" name="PLoS Negl. Trop. Dis.">
        <title>A genome sequence for Biomphalaria pfeifferi, the major vector snail for the human-infecting parasite Schistosoma mansoni.</title>
        <authorList>
            <person name="Bu L."/>
            <person name="Lu L."/>
            <person name="Laidemitt M.R."/>
            <person name="Zhang S.M."/>
            <person name="Mutuku M."/>
            <person name="Mkoji G."/>
            <person name="Steinauer M."/>
            <person name="Loker E.S."/>
        </authorList>
    </citation>
    <scope>NUCLEOTIDE SEQUENCE</scope>
    <source>
        <strain evidence="1">KasaAsao</strain>
    </source>
</reference>
<evidence type="ECO:0000313" key="1">
    <source>
        <dbReference type="EMBL" id="KAK0046448.1"/>
    </source>
</evidence>
<keyword evidence="2" id="KW-1185">Reference proteome</keyword>
<dbReference type="AlphaFoldDB" id="A0AAD8B306"/>
<proteinExistence type="predicted"/>
<reference evidence="1" key="2">
    <citation type="submission" date="2023-04" db="EMBL/GenBank/DDBJ databases">
        <authorList>
            <person name="Bu L."/>
            <person name="Lu L."/>
            <person name="Laidemitt M.R."/>
            <person name="Zhang S.M."/>
            <person name="Mutuku M."/>
            <person name="Mkoji G."/>
            <person name="Steinauer M."/>
            <person name="Loker E.S."/>
        </authorList>
    </citation>
    <scope>NUCLEOTIDE SEQUENCE</scope>
    <source>
        <strain evidence="1">KasaAsao</strain>
        <tissue evidence="1">Whole Snail</tissue>
    </source>
</reference>
<dbReference type="EMBL" id="JASAOG010000165">
    <property type="protein sequence ID" value="KAK0046448.1"/>
    <property type="molecule type" value="Genomic_DNA"/>
</dbReference>
<evidence type="ECO:0000313" key="2">
    <source>
        <dbReference type="Proteomes" id="UP001233172"/>
    </source>
</evidence>
<comment type="caution">
    <text evidence="1">The sequence shown here is derived from an EMBL/GenBank/DDBJ whole genome shotgun (WGS) entry which is preliminary data.</text>
</comment>
<organism evidence="1 2">
    <name type="scientific">Biomphalaria pfeifferi</name>
    <name type="common">Bloodfluke planorb</name>
    <name type="synonym">Freshwater snail</name>
    <dbReference type="NCBI Taxonomy" id="112525"/>
    <lineage>
        <taxon>Eukaryota</taxon>
        <taxon>Metazoa</taxon>
        <taxon>Spiralia</taxon>
        <taxon>Lophotrochozoa</taxon>
        <taxon>Mollusca</taxon>
        <taxon>Gastropoda</taxon>
        <taxon>Heterobranchia</taxon>
        <taxon>Euthyneura</taxon>
        <taxon>Panpulmonata</taxon>
        <taxon>Hygrophila</taxon>
        <taxon>Lymnaeoidea</taxon>
        <taxon>Planorbidae</taxon>
        <taxon>Biomphalaria</taxon>
    </lineage>
</organism>
<accession>A0AAD8B306</accession>
<dbReference type="Proteomes" id="UP001233172">
    <property type="component" value="Unassembled WGS sequence"/>
</dbReference>
<feature type="non-terminal residue" evidence="1">
    <location>
        <position position="1"/>
    </location>
</feature>
<gene>
    <name evidence="1" type="ORF">Bpfe_024096</name>
</gene>